<evidence type="ECO:0000256" key="1">
    <source>
        <dbReference type="ARBA" id="ARBA00004370"/>
    </source>
</evidence>
<dbReference type="GO" id="GO:0098542">
    <property type="term" value="P:defense response to other organism"/>
    <property type="evidence" value="ECO:0007669"/>
    <property type="project" value="InterPro"/>
</dbReference>
<dbReference type="Proteomes" id="UP001417504">
    <property type="component" value="Unassembled WGS sequence"/>
</dbReference>
<evidence type="ECO:0008006" key="7">
    <source>
        <dbReference type="Google" id="ProtNLM"/>
    </source>
</evidence>
<evidence type="ECO:0000256" key="3">
    <source>
        <dbReference type="SAM" id="MobiDB-lite"/>
    </source>
</evidence>
<feature type="compositionally biased region" description="Polar residues" evidence="3">
    <location>
        <begin position="298"/>
        <end position="309"/>
    </location>
</feature>
<keyword evidence="2 4" id="KW-0472">Membrane</keyword>
<keyword evidence="6" id="KW-1185">Reference proteome</keyword>
<reference evidence="5 6" key="1">
    <citation type="submission" date="2024-01" db="EMBL/GenBank/DDBJ databases">
        <title>Genome assemblies of Stephania.</title>
        <authorList>
            <person name="Yang L."/>
        </authorList>
    </citation>
    <scope>NUCLEOTIDE SEQUENCE [LARGE SCALE GENOMIC DNA]</scope>
    <source>
        <strain evidence="5">QJT</strain>
        <tissue evidence="5">Leaf</tissue>
    </source>
</reference>
<dbReference type="GO" id="GO:0005886">
    <property type="term" value="C:plasma membrane"/>
    <property type="evidence" value="ECO:0007669"/>
    <property type="project" value="TreeGrafter"/>
</dbReference>
<name>A0AAP0EX67_9MAGN</name>
<protein>
    <recommendedName>
        <fullName evidence="7">Late embryogenesis abundant protein LEA-2 subgroup domain-containing protein</fullName>
    </recommendedName>
</protein>
<dbReference type="PANTHER" id="PTHR31234">
    <property type="entry name" value="LATE EMBRYOGENESIS ABUNDANT (LEA) HYDROXYPROLINE-RICH GLYCOPROTEIN FAMILY"/>
    <property type="match status" value="1"/>
</dbReference>
<proteinExistence type="predicted"/>
<gene>
    <name evidence="5" type="ORF">Sjap_022181</name>
</gene>
<comment type="subcellular location">
    <subcellularLocation>
        <location evidence="1">Membrane</location>
    </subcellularLocation>
</comment>
<evidence type="ECO:0000256" key="4">
    <source>
        <dbReference type="SAM" id="Phobius"/>
    </source>
</evidence>
<dbReference type="InterPro" id="IPR044839">
    <property type="entry name" value="NDR1-like"/>
</dbReference>
<feature type="region of interest" description="Disordered" evidence="3">
    <location>
        <begin position="298"/>
        <end position="317"/>
    </location>
</feature>
<keyword evidence="4" id="KW-0812">Transmembrane</keyword>
<evidence type="ECO:0000313" key="5">
    <source>
        <dbReference type="EMBL" id="KAK9096684.1"/>
    </source>
</evidence>
<comment type="caution">
    <text evidence="5">The sequence shown here is derived from an EMBL/GenBank/DDBJ whole genome shotgun (WGS) entry which is preliminary data.</text>
</comment>
<accession>A0AAP0EX67</accession>
<organism evidence="5 6">
    <name type="scientific">Stephania japonica</name>
    <dbReference type="NCBI Taxonomy" id="461633"/>
    <lineage>
        <taxon>Eukaryota</taxon>
        <taxon>Viridiplantae</taxon>
        <taxon>Streptophyta</taxon>
        <taxon>Embryophyta</taxon>
        <taxon>Tracheophyta</taxon>
        <taxon>Spermatophyta</taxon>
        <taxon>Magnoliopsida</taxon>
        <taxon>Ranunculales</taxon>
        <taxon>Menispermaceae</taxon>
        <taxon>Menispermoideae</taxon>
        <taxon>Cissampelideae</taxon>
        <taxon>Stephania</taxon>
    </lineage>
</organism>
<keyword evidence="4" id="KW-1133">Transmembrane helix</keyword>
<feature type="transmembrane region" description="Helical" evidence="4">
    <location>
        <begin position="159"/>
        <end position="181"/>
    </location>
</feature>
<dbReference type="AlphaFoldDB" id="A0AAP0EX67"/>
<sequence length="317" mass="35631">MHFVNGVGDLEMFYDFHQVLRHFGVFFISDKHRRFYDNPKTILDGYGPPYKFGIGARCNDASRGSKNGKPLCLRRCAWRRRDQEHISSSLPNNINNSIAHDPLPPSLPSTSSLHSTTYIVQVPKDQVYRVPPPENALIAERCRTNPNKSRKPLSSLCKFFVVLAIFIAAVIIIILVFYLALTAKDPTFRVEHIVTKSIRKTSPNPSHGHIPGDMFHVYVSLRSKNPNHHMSINYDEGREGWLTFRKRKIAKGESKTLHQASNDSAVLVIDFISVAGATLPGETNKKIRDDKQLVMTDQTGTSYSGTSDVQGRLDGIS</sequence>
<dbReference type="PANTHER" id="PTHR31234:SF2">
    <property type="entry name" value="OS05G0199100 PROTEIN"/>
    <property type="match status" value="1"/>
</dbReference>
<evidence type="ECO:0000313" key="6">
    <source>
        <dbReference type="Proteomes" id="UP001417504"/>
    </source>
</evidence>
<evidence type="ECO:0000256" key="2">
    <source>
        <dbReference type="ARBA" id="ARBA00023136"/>
    </source>
</evidence>
<dbReference type="EMBL" id="JBBNAE010000009">
    <property type="protein sequence ID" value="KAK9096684.1"/>
    <property type="molecule type" value="Genomic_DNA"/>
</dbReference>